<evidence type="ECO:0000256" key="7">
    <source>
        <dbReference type="ARBA" id="ARBA00022840"/>
    </source>
</evidence>
<evidence type="ECO:0000259" key="15">
    <source>
        <dbReference type="PROSITE" id="PS50110"/>
    </source>
</evidence>
<protein>
    <recommendedName>
        <fullName evidence="2">histidine kinase</fullName>
        <ecNumber evidence="2">2.7.13.3</ecNumber>
    </recommendedName>
</protein>
<keyword evidence="10" id="KW-0238">DNA-binding</keyword>
<dbReference type="Pfam" id="PF12833">
    <property type="entry name" value="HTH_18"/>
    <property type="match status" value="1"/>
</dbReference>
<dbReference type="GO" id="GO:0043565">
    <property type="term" value="F:sequence-specific DNA binding"/>
    <property type="evidence" value="ECO:0007669"/>
    <property type="project" value="InterPro"/>
</dbReference>
<comment type="catalytic activity">
    <reaction evidence="1">
        <text>ATP + protein L-histidine = ADP + protein N-phospho-L-histidine.</text>
        <dbReference type="EC" id="2.7.13.3"/>
    </reaction>
</comment>
<dbReference type="Gene3D" id="3.40.50.2300">
    <property type="match status" value="1"/>
</dbReference>
<keyword evidence="9" id="KW-0805">Transcription regulation</keyword>
<reference evidence="16" key="2">
    <citation type="submission" date="2021-04" db="EMBL/GenBank/DDBJ databases">
        <authorList>
            <person name="Zhang T."/>
            <person name="Zhang Y."/>
            <person name="Lu D."/>
            <person name="Zuo D."/>
            <person name="Du Z."/>
        </authorList>
    </citation>
    <scope>NUCLEOTIDE SEQUENCE</scope>
    <source>
        <strain evidence="16">JR1</strain>
    </source>
</reference>
<keyword evidence="8" id="KW-0902">Two-component regulatory system</keyword>
<dbReference type="InterPro" id="IPR001789">
    <property type="entry name" value="Sig_transdc_resp-reg_receiver"/>
</dbReference>
<dbReference type="SMART" id="SM00448">
    <property type="entry name" value="REC"/>
    <property type="match status" value="1"/>
</dbReference>
<dbReference type="FunFam" id="2.60.40.10:FF:000791">
    <property type="entry name" value="Two-component system sensor histidine kinase/response regulator"/>
    <property type="match status" value="1"/>
</dbReference>
<dbReference type="PROSITE" id="PS50110">
    <property type="entry name" value="RESPONSE_REGULATORY"/>
    <property type="match status" value="1"/>
</dbReference>
<evidence type="ECO:0000313" key="16">
    <source>
        <dbReference type="EMBL" id="MBR8534044.1"/>
    </source>
</evidence>
<dbReference type="PRINTS" id="PR00344">
    <property type="entry name" value="BCTRLSENSOR"/>
</dbReference>
<reference evidence="16" key="1">
    <citation type="journal article" date="2018" name="Int. J. Syst. Evol. Microbiol.">
        <title>Carboxylicivirga sediminis sp. nov., isolated from coastal sediment.</title>
        <authorList>
            <person name="Wang F.Q."/>
            <person name="Ren L.H."/>
            <person name="Zou R.J."/>
            <person name="Sun Y.Z."/>
            <person name="Liu X.J."/>
            <person name="Jiang F."/>
            <person name="Liu L.J."/>
        </authorList>
    </citation>
    <scope>NUCLEOTIDE SEQUENCE</scope>
    <source>
        <strain evidence="16">JR1</strain>
    </source>
</reference>
<evidence type="ECO:0000256" key="8">
    <source>
        <dbReference type="ARBA" id="ARBA00023012"/>
    </source>
</evidence>
<dbReference type="SUPFAM" id="SSF63829">
    <property type="entry name" value="Calcium-dependent phosphotriesterase"/>
    <property type="match status" value="3"/>
</dbReference>
<keyword evidence="3 12" id="KW-0597">Phosphoprotein</keyword>
<dbReference type="InterPro" id="IPR004358">
    <property type="entry name" value="Sig_transdc_His_kin-like_C"/>
</dbReference>
<dbReference type="PANTHER" id="PTHR43547">
    <property type="entry name" value="TWO-COMPONENT HISTIDINE KINASE"/>
    <property type="match status" value="1"/>
</dbReference>
<name>A0A941IW07_9BACT</name>
<dbReference type="InterPro" id="IPR003661">
    <property type="entry name" value="HisK_dim/P_dom"/>
</dbReference>
<evidence type="ECO:0000259" key="14">
    <source>
        <dbReference type="PROSITE" id="PS50109"/>
    </source>
</evidence>
<evidence type="ECO:0000256" key="1">
    <source>
        <dbReference type="ARBA" id="ARBA00000085"/>
    </source>
</evidence>
<dbReference type="InterPro" id="IPR009057">
    <property type="entry name" value="Homeodomain-like_sf"/>
</dbReference>
<organism evidence="16 17">
    <name type="scientific">Carboxylicivirga sediminis</name>
    <dbReference type="NCBI Taxonomy" id="2006564"/>
    <lineage>
        <taxon>Bacteria</taxon>
        <taxon>Pseudomonadati</taxon>
        <taxon>Bacteroidota</taxon>
        <taxon>Bacteroidia</taxon>
        <taxon>Marinilabiliales</taxon>
        <taxon>Marinilabiliaceae</taxon>
        <taxon>Carboxylicivirga</taxon>
    </lineage>
</organism>
<dbReference type="Gene3D" id="2.130.10.10">
    <property type="entry name" value="YVTN repeat-like/Quinoprotein amine dehydrogenase"/>
    <property type="match status" value="4"/>
</dbReference>
<dbReference type="Pfam" id="PF00072">
    <property type="entry name" value="Response_reg"/>
    <property type="match status" value="1"/>
</dbReference>
<dbReference type="GO" id="GO:0000155">
    <property type="term" value="F:phosphorelay sensor kinase activity"/>
    <property type="evidence" value="ECO:0007669"/>
    <property type="project" value="InterPro"/>
</dbReference>
<keyword evidence="6" id="KW-0418">Kinase</keyword>
<evidence type="ECO:0000256" key="6">
    <source>
        <dbReference type="ARBA" id="ARBA00022777"/>
    </source>
</evidence>
<dbReference type="SUPFAM" id="SSF46689">
    <property type="entry name" value="Homeodomain-like"/>
    <property type="match status" value="1"/>
</dbReference>
<dbReference type="Proteomes" id="UP000679220">
    <property type="component" value="Unassembled WGS sequence"/>
</dbReference>
<evidence type="ECO:0000256" key="10">
    <source>
        <dbReference type="ARBA" id="ARBA00023125"/>
    </source>
</evidence>
<dbReference type="Pfam" id="PF07495">
    <property type="entry name" value="Y_Y_Y"/>
    <property type="match status" value="1"/>
</dbReference>
<gene>
    <name evidence="16" type="ORF">KDU71_00600</name>
</gene>
<keyword evidence="11" id="KW-0804">Transcription</keyword>
<dbReference type="InterPro" id="IPR036890">
    <property type="entry name" value="HATPase_C_sf"/>
</dbReference>
<dbReference type="Gene3D" id="1.10.287.130">
    <property type="match status" value="1"/>
</dbReference>
<evidence type="ECO:0000256" key="4">
    <source>
        <dbReference type="ARBA" id="ARBA00022679"/>
    </source>
</evidence>
<dbReference type="RefSeq" id="WP_212187950.1">
    <property type="nucleotide sequence ID" value="NZ_JAGTAR010000001.1"/>
</dbReference>
<dbReference type="SMART" id="SM00342">
    <property type="entry name" value="HTH_ARAC"/>
    <property type="match status" value="1"/>
</dbReference>
<dbReference type="CDD" id="cd00082">
    <property type="entry name" value="HisKA"/>
    <property type="match status" value="1"/>
</dbReference>
<evidence type="ECO:0000313" key="17">
    <source>
        <dbReference type="Proteomes" id="UP000679220"/>
    </source>
</evidence>
<dbReference type="EMBL" id="JAGTAR010000001">
    <property type="protein sequence ID" value="MBR8534044.1"/>
    <property type="molecule type" value="Genomic_DNA"/>
</dbReference>
<dbReference type="PROSITE" id="PS50109">
    <property type="entry name" value="HIS_KIN"/>
    <property type="match status" value="1"/>
</dbReference>
<dbReference type="SMART" id="SM00387">
    <property type="entry name" value="HATPase_c"/>
    <property type="match status" value="1"/>
</dbReference>
<evidence type="ECO:0000256" key="11">
    <source>
        <dbReference type="ARBA" id="ARBA00023163"/>
    </source>
</evidence>
<feature type="domain" description="Response regulatory" evidence="15">
    <location>
        <begin position="1125"/>
        <end position="1240"/>
    </location>
</feature>
<keyword evidence="7" id="KW-0067">ATP-binding</keyword>
<evidence type="ECO:0000256" key="2">
    <source>
        <dbReference type="ARBA" id="ARBA00012438"/>
    </source>
</evidence>
<dbReference type="SUPFAM" id="SSF52172">
    <property type="entry name" value="CheY-like"/>
    <property type="match status" value="1"/>
</dbReference>
<dbReference type="PROSITE" id="PS01124">
    <property type="entry name" value="HTH_ARAC_FAMILY_2"/>
    <property type="match status" value="1"/>
</dbReference>
<dbReference type="InterPro" id="IPR011123">
    <property type="entry name" value="Y_Y_Y"/>
</dbReference>
<dbReference type="EC" id="2.7.13.3" evidence="2"/>
<evidence type="ECO:0000256" key="12">
    <source>
        <dbReference type="PROSITE-ProRule" id="PRU00169"/>
    </source>
</evidence>
<dbReference type="FunFam" id="1.10.287.130:FF:000045">
    <property type="entry name" value="Two-component system sensor histidine kinase/response regulator"/>
    <property type="match status" value="1"/>
</dbReference>
<dbReference type="InterPro" id="IPR013783">
    <property type="entry name" value="Ig-like_fold"/>
</dbReference>
<dbReference type="PANTHER" id="PTHR43547:SF2">
    <property type="entry name" value="HYBRID SIGNAL TRANSDUCTION HISTIDINE KINASE C"/>
    <property type="match status" value="1"/>
</dbReference>
<proteinExistence type="predicted"/>
<dbReference type="InterPro" id="IPR003594">
    <property type="entry name" value="HATPase_dom"/>
</dbReference>
<accession>A0A941IW07</accession>
<dbReference type="InterPro" id="IPR011110">
    <property type="entry name" value="Reg_prop"/>
</dbReference>
<comment type="caution">
    <text evidence="16">The sequence shown here is derived from an EMBL/GenBank/DDBJ whole genome shotgun (WGS) entry which is preliminary data.</text>
</comment>
<dbReference type="SUPFAM" id="SSF47384">
    <property type="entry name" value="Homodimeric domain of signal transducing histidine kinase"/>
    <property type="match status" value="1"/>
</dbReference>
<dbReference type="Pfam" id="PF02518">
    <property type="entry name" value="HATPase_c"/>
    <property type="match status" value="1"/>
</dbReference>
<feature type="modified residue" description="4-aspartylphosphate" evidence="12">
    <location>
        <position position="1173"/>
    </location>
</feature>
<feature type="domain" description="HTH araC/xylS-type" evidence="13">
    <location>
        <begin position="1272"/>
        <end position="1371"/>
    </location>
</feature>
<sequence>MQLRPFIGLIFLFISIDIIPIEATAFSEFKIRNLVDIPENDVNCIYSDSKGFMWIGTLDGLHRYDGYSYKTYRIDNSGISSNMIIAIDEDSQGNIWIGTYGKGICKLNPRTEVFTNYVDSEDKYDHNITNDISALLVDSNDYIWVGNWMGASRVKMDDQMEYVLEVKPLDLLQEDTPTDKGAKVIFEDKDQNIWIGTNIYTYRCKTPYGNLSQEDFDVFGCKADDISDFENGVIAAGLNLNAIVKNETTNAHELKPINQSEAIKVIYHNNTIWTGHRDGIQCLQKNNNNIWTSVKRISHNFSEETLSSNIITWLTKDNLGQIWVGTRGGGVNIISPKPERFKHYRHTPHKGSIANNLTRSIYEDSYQNLWIGTEENGVSVLPNNQNYSNGFRHIRVNNTNHENRVYAIEEMPTPHSTRYKSIIWLGASYPINLVAVNPQTLEPITFPGAINDIGFVFSLEVENDSTLWVGTYNNGLYRFITDKEGVIKHRQNFTPNTPSAISSFIIRSILKDSKGNIWIGTDKGLNKIPHNETHKDNPVIEIYTSGDDEKHLNHDYILQIMEADNSIIWIGTMGGGLIKYNENPNSGDYAFSSVTTRDGLPNNSIKSIVEDEEGNLWLASNKGLSKYNPADGSIINFDKSDGLQENEFSEIVGLKRQNGELVFGGINGFNTFYSKQFDIDKTEPKLFFTDFLILNQEVNSGDTIGNKIILNEEIEYTKEIELDYKHNSFSIGFVGVHYNAPQKHNYRYMLEGFDKEWYKASPEYRIAKYTNIPDGTYTFKVMGSNSDNIWSSQPIEIKIRINPPLYRSNKAFALYTLLLGLLAFFTYKIAKTVSQRKRDLLLANVEKNKVEEISKAKLQFFTNISHEFRTPLSLISAPLEQLITGGKQMPEDKQEYNLKVIKHNAGLMMRLVNQLLDFRKLDQNKLRLKPSKQNINDFLENIFSAFELLAKQRNINYQYKSITSMTDIWIDVEKMEKVVYNILSNAFKFTPDCGQIILKADINTDKKLYTISVSDTGSGIQANESEHIFERYYQSSGKSNVGGTGIGLALSKGIVDLHKGKIGFKANNPQGTIFFVEIKAGNEHLPQEALTSEQLSQQILMPEYETMQKTIDIEEVNSAQTSQHKLLIVEDNYELRKQLKDIFRSEYLVIEADNGKIGIEQCIQQQPDIIISDVMMPEMDGIEMCKHIKQDEATSHIPVLLLTAKNTDDTRVDGYEIGADGYLAKPFNINVLKARLKSLMDNREKMRLRFQKDIEINPEIISNTPADTRFLEKILTKIEENLSESEYSVEQLAEDYGVSRIYLNRKIKALTGETTNQFMRNIRLKHAAELLKQNKLNISEVTWKVGYNDLRTFRKRFKEKFGMSPSEYAKQYKE</sequence>
<keyword evidence="17" id="KW-1185">Reference proteome</keyword>
<evidence type="ECO:0000256" key="5">
    <source>
        <dbReference type="ARBA" id="ARBA00022741"/>
    </source>
</evidence>
<keyword evidence="4" id="KW-0808">Transferase</keyword>
<dbReference type="Pfam" id="PF00512">
    <property type="entry name" value="HisKA"/>
    <property type="match status" value="1"/>
</dbReference>
<dbReference type="InterPro" id="IPR015943">
    <property type="entry name" value="WD40/YVTN_repeat-like_dom_sf"/>
</dbReference>
<dbReference type="Pfam" id="PF07494">
    <property type="entry name" value="Reg_prop"/>
    <property type="match status" value="6"/>
</dbReference>
<dbReference type="GO" id="GO:0005524">
    <property type="term" value="F:ATP binding"/>
    <property type="evidence" value="ECO:0007669"/>
    <property type="project" value="UniProtKB-KW"/>
</dbReference>
<dbReference type="SMART" id="SM00388">
    <property type="entry name" value="HisKA"/>
    <property type="match status" value="1"/>
</dbReference>
<dbReference type="Gene3D" id="3.30.565.10">
    <property type="entry name" value="Histidine kinase-like ATPase, C-terminal domain"/>
    <property type="match status" value="1"/>
</dbReference>
<dbReference type="SUPFAM" id="SSF55874">
    <property type="entry name" value="ATPase domain of HSP90 chaperone/DNA topoisomerase II/histidine kinase"/>
    <property type="match status" value="1"/>
</dbReference>
<dbReference type="InterPro" id="IPR018062">
    <property type="entry name" value="HTH_AraC-typ_CS"/>
</dbReference>
<dbReference type="InterPro" id="IPR036097">
    <property type="entry name" value="HisK_dim/P_sf"/>
</dbReference>
<dbReference type="InterPro" id="IPR011006">
    <property type="entry name" value="CheY-like_superfamily"/>
</dbReference>
<dbReference type="InterPro" id="IPR018060">
    <property type="entry name" value="HTH_AraC"/>
</dbReference>
<dbReference type="FunFam" id="3.30.565.10:FF:000037">
    <property type="entry name" value="Hybrid sensor histidine kinase/response regulator"/>
    <property type="match status" value="1"/>
</dbReference>
<feature type="domain" description="Histidine kinase" evidence="14">
    <location>
        <begin position="863"/>
        <end position="1082"/>
    </location>
</feature>
<evidence type="ECO:0000259" key="13">
    <source>
        <dbReference type="PROSITE" id="PS01124"/>
    </source>
</evidence>
<dbReference type="PROSITE" id="PS00041">
    <property type="entry name" value="HTH_ARAC_FAMILY_1"/>
    <property type="match status" value="1"/>
</dbReference>
<dbReference type="Gene3D" id="1.10.10.60">
    <property type="entry name" value="Homeodomain-like"/>
    <property type="match status" value="2"/>
</dbReference>
<evidence type="ECO:0000256" key="3">
    <source>
        <dbReference type="ARBA" id="ARBA00022553"/>
    </source>
</evidence>
<dbReference type="InterPro" id="IPR005467">
    <property type="entry name" value="His_kinase_dom"/>
</dbReference>
<dbReference type="Gene3D" id="2.60.40.10">
    <property type="entry name" value="Immunoglobulins"/>
    <property type="match status" value="1"/>
</dbReference>
<dbReference type="GO" id="GO:0003700">
    <property type="term" value="F:DNA-binding transcription factor activity"/>
    <property type="evidence" value="ECO:0007669"/>
    <property type="project" value="InterPro"/>
</dbReference>
<evidence type="ECO:0000256" key="9">
    <source>
        <dbReference type="ARBA" id="ARBA00023015"/>
    </source>
</evidence>
<keyword evidence="5" id="KW-0547">Nucleotide-binding</keyword>